<evidence type="ECO:0000256" key="5">
    <source>
        <dbReference type="ARBA" id="ARBA00005562"/>
    </source>
</evidence>
<organism evidence="23 24">
    <name type="scientific">Pomacea canaliculata</name>
    <name type="common">Golden apple snail</name>
    <dbReference type="NCBI Taxonomy" id="400727"/>
    <lineage>
        <taxon>Eukaryota</taxon>
        <taxon>Metazoa</taxon>
        <taxon>Spiralia</taxon>
        <taxon>Lophotrochozoa</taxon>
        <taxon>Mollusca</taxon>
        <taxon>Gastropoda</taxon>
        <taxon>Caenogastropoda</taxon>
        <taxon>Architaenioglossa</taxon>
        <taxon>Ampullarioidea</taxon>
        <taxon>Ampullariidae</taxon>
        <taxon>Pomacea</taxon>
    </lineage>
</organism>
<dbReference type="SUPFAM" id="SSF57850">
    <property type="entry name" value="RING/U-box"/>
    <property type="match status" value="1"/>
</dbReference>
<keyword evidence="8" id="KW-0853">WD repeat</keyword>
<dbReference type="Pfam" id="PF13639">
    <property type="entry name" value="zf-RING_2"/>
    <property type="match status" value="1"/>
</dbReference>
<feature type="domain" description="RING-type" evidence="22">
    <location>
        <begin position="464"/>
        <end position="508"/>
    </location>
</feature>
<evidence type="ECO:0000256" key="16">
    <source>
        <dbReference type="ARBA" id="ARBA00023242"/>
    </source>
</evidence>
<keyword evidence="19" id="KW-0175">Coiled coil</keyword>
<evidence type="ECO:0000256" key="1">
    <source>
        <dbReference type="ARBA" id="ARBA00000900"/>
    </source>
</evidence>
<dbReference type="CDD" id="cd16450">
    <property type="entry name" value="mRING-C3HGC3_RFWD3"/>
    <property type="match status" value="1"/>
</dbReference>
<dbReference type="GO" id="GO:0036297">
    <property type="term" value="P:interstrand cross-link repair"/>
    <property type="evidence" value="ECO:0007669"/>
    <property type="project" value="InterPro"/>
</dbReference>
<keyword evidence="15" id="KW-0234">DNA repair</keyword>
<dbReference type="InterPro" id="IPR001841">
    <property type="entry name" value="Znf_RING"/>
</dbReference>
<dbReference type="SUPFAM" id="SSF50978">
    <property type="entry name" value="WD40 repeat-like"/>
    <property type="match status" value="1"/>
</dbReference>
<dbReference type="InterPro" id="IPR001680">
    <property type="entry name" value="WD40_rpt"/>
</dbReference>
<dbReference type="Gene3D" id="3.30.40.10">
    <property type="entry name" value="Zinc/RING finger domain, C3HC4 (zinc finger)"/>
    <property type="match status" value="1"/>
</dbReference>
<dbReference type="GO" id="GO:0008270">
    <property type="term" value="F:zinc ion binding"/>
    <property type="evidence" value="ECO:0007669"/>
    <property type="project" value="UniProtKB-KW"/>
</dbReference>
<dbReference type="PANTHER" id="PTHR16047:SF7">
    <property type="entry name" value="E3 UBIQUITIN-PROTEIN LIGASE RFWD3"/>
    <property type="match status" value="1"/>
</dbReference>
<feature type="coiled-coil region" evidence="19">
    <location>
        <begin position="532"/>
        <end position="587"/>
    </location>
</feature>
<dbReference type="InterPro" id="IPR036322">
    <property type="entry name" value="WD40_repeat_dom_sf"/>
</dbReference>
<keyword evidence="10" id="KW-0677">Repeat</keyword>
<dbReference type="PROSITE" id="PS50061">
    <property type="entry name" value="ETS_DOMAIN_3"/>
    <property type="match status" value="1"/>
</dbReference>
<dbReference type="CDD" id="cd14686">
    <property type="entry name" value="bZIP"/>
    <property type="match status" value="1"/>
</dbReference>
<evidence type="ECO:0000259" key="22">
    <source>
        <dbReference type="PROSITE" id="PS50089"/>
    </source>
</evidence>
<evidence type="ECO:0000256" key="19">
    <source>
        <dbReference type="SAM" id="Coils"/>
    </source>
</evidence>
<feature type="compositionally biased region" description="Low complexity" evidence="20">
    <location>
        <begin position="50"/>
        <end position="63"/>
    </location>
</feature>
<dbReference type="InterPro" id="IPR000418">
    <property type="entry name" value="Ets_dom"/>
</dbReference>
<dbReference type="InterPro" id="IPR037381">
    <property type="entry name" value="RFWD3"/>
</dbReference>
<keyword evidence="24" id="KW-1185">Reference proteome</keyword>
<dbReference type="SMART" id="SM00320">
    <property type="entry name" value="WD40"/>
    <property type="match status" value="3"/>
</dbReference>
<keyword evidence="12 17" id="KW-0479">Metal-binding</keyword>
<dbReference type="InterPro" id="IPR013083">
    <property type="entry name" value="Znf_RING/FYVE/PHD"/>
</dbReference>
<evidence type="ECO:0000256" key="12">
    <source>
        <dbReference type="ARBA" id="ARBA00022771"/>
    </source>
</evidence>
<dbReference type="GO" id="GO:0061630">
    <property type="term" value="F:ubiquitin protein ligase activity"/>
    <property type="evidence" value="ECO:0007669"/>
    <property type="project" value="UniProtKB-EC"/>
</dbReference>
<dbReference type="InterPro" id="IPR015943">
    <property type="entry name" value="WD40/YVTN_repeat-like_dom_sf"/>
</dbReference>
<proteinExistence type="inferred from homology"/>
<dbReference type="OrthoDB" id="5600418at2759"/>
<feature type="compositionally biased region" description="Acidic residues" evidence="20">
    <location>
        <begin position="195"/>
        <end position="205"/>
    </location>
</feature>
<keyword evidence="9" id="KW-0808">Transferase</keyword>
<evidence type="ECO:0000256" key="3">
    <source>
        <dbReference type="ARBA" id="ARBA00004496"/>
    </source>
</evidence>
<comment type="subcellular location">
    <subcellularLocation>
        <location evidence="3">Cytoplasm</location>
    </subcellularLocation>
    <subcellularLocation>
        <location evidence="2">Nucleus</location>
        <location evidence="2">PML body</location>
    </subcellularLocation>
</comment>
<feature type="region of interest" description="Disordered" evidence="20">
    <location>
        <begin position="163"/>
        <end position="207"/>
    </location>
</feature>
<dbReference type="SMART" id="SM00184">
    <property type="entry name" value="RING"/>
    <property type="match status" value="1"/>
</dbReference>
<protein>
    <recommendedName>
        <fullName evidence="6">RING-type E3 ubiquitin transferase</fullName>
        <ecNumber evidence="6">2.3.2.27</ecNumber>
    </recommendedName>
</protein>
<keyword evidence="14" id="KW-0862">Zinc</keyword>
<dbReference type="EMBL" id="PZQS01000003">
    <property type="protein sequence ID" value="PVD33927.1"/>
    <property type="molecule type" value="Genomic_DNA"/>
</dbReference>
<feature type="compositionally biased region" description="Acidic residues" evidence="20">
    <location>
        <begin position="9"/>
        <end position="19"/>
    </location>
</feature>
<evidence type="ECO:0000256" key="7">
    <source>
        <dbReference type="ARBA" id="ARBA00022490"/>
    </source>
</evidence>
<dbReference type="GO" id="GO:0016567">
    <property type="term" value="P:protein ubiquitination"/>
    <property type="evidence" value="ECO:0007669"/>
    <property type="project" value="InterPro"/>
</dbReference>
<feature type="compositionally biased region" description="Polar residues" evidence="20">
    <location>
        <begin position="396"/>
        <end position="428"/>
    </location>
</feature>
<dbReference type="EC" id="2.3.2.27" evidence="6"/>
<dbReference type="Pfam" id="PF23419">
    <property type="entry name" value="WD40_RFWD3"/>
    <property type="match status" value="1"/>
</dbReference>
<feature type="region of interest" description="Disordered" evidence="20">
    <location>
        <begin position="296"/>
        <end position="322"/>
    </location>
</feature>
<evidence type="ECO:0000313" key="24">
    <source>
        <dbReference type="Proteomes" id="UP000245119"/>
    </source>
</evidence>
<dbReference type="InterPro" id="IPR036388">
    <property type="entry name" value="WH-like_DNA-bd_sf"/>
</dbReference>
<evidence type="ECO:0000256" key="9">
    <source>
        <dbReference type="ARBA" id="ARBA00022679"/>
    </source>
</evidence>
<name>A0A2T7PKL9_POMCA</name>
<evidence type="ECO:0000256" key="20">
    <source>
        <dbReference type="SAM" id="MobiDB-lite"/>
    </source>
</evidence>
<dbReference type="GO" id="GO:0003700">
    <property type="term" value="F:DNA-binding transcription factor activity"/>
    <property type="evidence" value="ECO:0007669"/>
    <property type="project" value="InterPro"/>
</dbReference>
<feature type="region of interest" description="Disordered" evidence="20">
    <location>
        <begin position="1"/>
        <end position="67"/>
    </location>
</feature>
<comment type="catalytic activity">
    <reaction evidence="1">
        <text>S-ubiquitinyl-[E2 ubiquitin-conjugating enzyme]-L-cysteine + [acceptor protein]-L-lysine = [E2 ubiquitin-conjugating enzyme]-L-cysteine + N(6)-ubiquitinyl-[acceptor protein]-L-lysine.</text>
        <dbReference type="EC" id="2.3.2.27"/>
    </reaction>
</comment>
<evidence type="ECO:0000256" key="17">
    <source>
        <dbReference type="PROSITE-ProRule" id="PRU00175"/>
    </source>
</evidence>
<evidence type="ECO:0000256" key="8">
    <source>
        <dbReference type="ARBA" id="ARBA00022574"/>
    </source>
</evidence>
<evidence type="ECO:0000256" key="14">
    <source>
        <dbReference type="ARBA" id="ARBA00022833"/>
    </source>
</evidence>
<keyword evidence="11" id="KW-0227">DNA damage</keyword>
<gene>
    <name evidence="23" type="ORF">C0Q70_05189</name>
</gene>
<evidence type="ECO:0000259" key="21">
    <source>
        <dbReference type="PROSITE" id="PS50061"/>
    </source>
</evidence>
<keyword evidence="13" id="KW-0833">Ubl conjugation pathway</keyword>
<feature type="domain" description="ETS" evidence="21">
    <location>
        <begin position="219"/>
        <end position="289"/>
    </location>
</feature>
<dbReference type="Pfam" id="PF00178">
    <property type="entry name" value="Ets"/>
    <property type="match status" value="1"/>
</dbReference>
<feature type="region of interest" description="Disordered" evidence="20">
    <location>
        <begin position="374"/>
        <end position="460"/>
    </location>
</feature>
<evidence type="ECO:0000256" key="18">
    <source>
        <dbReference type="RuleBase" id="RU004019"/>
    </source>
</evidence>
<dbReference type="InterPro" id="IPR036390">
    <property type="entry name" value="WH_DNA-bd_sf"/>
</dbReference>
<dbReference type="Gene3D" id="1.10.10.10">
    <property type="entry name" value="Winged helix-like DNA-binding domain superfamily/Winged helix DNA-binding domain"/>
    <property type="match status" value="1"/>
</dbReference>
<dbReference type="Gene3D" id="2.130.10.10">
    <property type="entry name" value="YVTN repeat-like/Quinoprotein amine dehydrogenase"/>
    <property type="match status" value="1"/>
</dbReference>
<evidence type="ECO:0000256" key="4">
    <source>
        <dbReference type="ARBA" id="ARBA00004906"/>
    </source>
</evidence>
<accession>A0A2T7PKL9</accession>
<dbReference type="PANTHER" id="PTHR16047">
    <property type="entry name" value="RFWD3 PROTEIN"/>
    <property type="match status" value="1"/>
</dbReference>
<dbReference type="PROSITE" id="PS50089">
    <property type="entry name" value="ZF_RING_2"/>
    <property type="match status" value="1"/>
</dbReference>
<evidence type="ECO:0000256" key="2">
    <source>
        <dbReference type="ARBA" id="ARBA00004322"/>
    </source>
</evidence>
<dbReference type="GO" id="GO:0005829">
    <property type="term" value="C:cytosol"/>
    <property type="evidence" value="ECO:0007669"/>
    <property type="project" value="UniProtKB-ARBA"/>
</dbReference>
<dbReference type="SMART" id="SM00413">
    <property type="entry name" value="ETS"/>
    <property type="match status" value="1"/>
</dbReference>
<feature type="compositionally biased region" description="Pro residues" evidence="20">
    <location>
        <begin position="171"/>
        <end position="181"/>
    </location>
</feature>
<dbReference type="GO" id="GO:0016605">
    <property type="term" value="C:PML body"/>
    <property type="evidence" value="ECO:0007669"/>
    <property type="project" value="UniProtKB-SubCell"/>
</dbReference>
<evidence type="ECO:0000256" key="10">
    <source>
        <dbReference type="ARBA" id="ARBA00022737"/>
    </source>
</evidence>
<keyword evidence="7" id="KW-0963">Cytoplasm</keyword>
<comment type="pathway">
    <text evidence="4">Protein modification; protein ubiquitination.</text>
</comment>
<comment type="similarity">
    <text evidence="5 18">Belongs to the ETS family.</text>
</comment>
<sequence length="954" mass="106499">MQFLKSAAADDDEEEEEEGGGGGAGGASTNMCLPGSVGDSPCSDMRTFSSRHSSSASPHSPQSVYEDELSDIQDILQRCAPGSSDDDDDTSVVLDFEDLAFLDKFSRTSEMVTVMDRCDEYHQPLPSDSGYSLHYCNNNSANSYYSTYPSWAHPNYDVYHRPHLNGHTTFPPTPSPSPGPRPIDSRTPRTTNVSDVDDEDEEDDEYKPYCDSKRGAKKNLLWKFLLWVLENRADLAEWTDITRGTFKFVDTANVSKMWGLRKHKKDMTFEKLSRGIRRDMNANVTSEANEIISLVDDETNSNDDLAAETEEEIETPESGDDDVVVVENEEEENVVRSSSEDDDQQEVGDEIIAIQQSHMLPGVNEVSEVLNTDVSQPHQDIPESSHPTISLEPGPATSQDTSLTDFQPSASNRRQATINSGNSCQYQSPKRRRINSAEKTTIKNSNKAAASIDTEEEDDDGNCCSICFEPWTNSGNHRLASLKCGHLFGLGCIQKWLKGQGGKCPQCNEKAKHKDIRVIYAKTIMMIDTTERDRALKDLERERELRRQSELEAAQSRLHYQQVANQVRLLQEEIDRLRAELNILRSQKGALSVSSTSQAGHSLSQRHSQSSHLPGQFILDKTVKIWEGGQCRVLAYSPSIAALVISQPSSSSLFPGFGIKKLNALDFKTSSYLTVHQKAIRCIAFHPEVDDGMLLSCSMDKTVKLTSVITSSVVQIYNLAFPAWSCEWHSEDPNYFYVGQQSGSVYEFDIRNTAEHVRELNSEGSKSPVVSLQHVSHDIISAFRPGGLIVGQLDRISFYENKPENESRLHILPLEGNLTSLCMERPTRHMLASFRPTSKHPTVRHQVCELSSTTTDGGQSMISCNPIQTFHGGRSQSVLARTLLTHHVGDPSRLLVVAGDEPSESIHIWDAASNRLLQRLPVEGIPLDFTHFVINNQDYLVGLTEKKLKVYRWN</sequence>
<feature type="compositionally biased region" description="Polar residues" evidence="20">
    <location>
        <begin position="437"/>
        <end position="448"/>
    </location>
</feature>
<dbReference type="STRING" id="400727.A0A2T7PKL9"/>
<reference evidence="23 24" key="1">
    <citation type="submission" date="2018-04" db="EMBL/GenBank/DDBJ databases">
        <title>The genome of golden apple snail Pomacea canaliculata provides insight into stress tolerance and invasive adaptation.</title>
        <authorList>
            <person name="Liu C."/>
            <person name="Liu B."/>
            <person name="Ren Y."/>
            <person name="Zhang Y."/>
            <person name="Wang H."/>
            <person name="Li S."/>
            <person name="Jiang F."/>
            <person name="Yin L."/>
            <person name="Zhang G."/>
            <person name="Qian W."/>
            <person name="Fan W."/>
        </authorList>
    </citation>
    <scope>NUCLEOTIDE SEQUENCE [LARGE SCALE GENOMIC DNA]</scope>
    <source>
        <strain evidence="23">SZHN2017</strain>
        <tissue evidence="23">Muscle</tissue>
    </source>
</reference>
<evidence type="ECO:0000256" key="11">
    <source>
        <dbReference type="ARBA" id="ARBA00022763"/>
    </source>
</evidence>
<dbReference type="InterPro" id="IPR056527">
    <property type="entry name" value="WD40_RFWD3"/>
</dbReference>
<evidence type="ECO:0000313" key="23">
    <source>
        <dbReference type="EMBL" id="PVD33927.1"/>
    </source>
</evidence>
<dbReference type="GO" id="GO:0043565">
    <property type="term" value="F:sequence-specific DNA binding"/>
    <property type="evidence" value="ECO:0007669"/>
    <property type="project" value="InterPro"/>
</dbReference>
<comment type="caution">
    <text evidence="23">The sequence shown here is derived from an EMBL/GenBank/DDBJ whole genome shotgun (WGS) entry which is preliminary data.</text>
</comment>
<evidence type="ECO:0000256" key="15">
    <source>
        <dbReference type="ARBA" id="ARBA00023204"/>
    </source>
</evidence>
<dbReference type="PRINTS" id="PR00454">
    <property type="entry name" value="ETSDOMAIN"/>
</dbReference>
<keyword evidence="18" id="KW-0238">DNA-binding</keyword>
<keyword evidence="12 17" id="KW-0863">Zinc-finger</keyword>
<evidence type="ECO:0000256" key="6">
    <source>
        <dbReference type="ARBA" id="ARBA00012483"/>
    </source>
</evidence>
<dbReference type="AlphaFoldDB" id="A0A2T7PKL9"/>
<keyword evidence="16 18" id="KW-0539">Nucleus</keyword>
<dbReference type="SUPFAM" id="SSF46785">
    <property type="entry name" value="Winged helix' DNA-binding domain"/>
    <property type="match status" value="1"/>
</dbReference>
<dbReference type="Proteomes" id="UP000245119">
    <property type="component" value="Linkage Group LG3"/>
</dbReference>
<evidence type="ECO:0000256" key="13">
    <source>
        <dbReference type="ARBA" id="ARBA00022786"/>
    </source>
</evidence>